<feature type="compositionally biased region" description="Basic residues" evidence="1">
    <location>
        <begin position="275"/>
        <end position="291"/>
    </location>
</feature>
<sequence length="499" mass="56811">MYPHPNEPRLQTHPPDTLHRSHDMSPEYSCAIANTLAHMPSSSPAPDDAVTLISITSSIQALHEKQDTFSQRLERVEQSEDGVPWSNKSSTAQRGAMAIRGKGVAAKRKALKQGGRGKKWPELEDEMSEMTEEDASDDEDAEDLLGTKHSLSTTAQKARNDLQNRVTVKFRGICGIQTGQNWPGPTDTERFNSTTNERYWTPNFTKDVRYPENKEFLEHVATLVKNDVTNSDNALKVLKQCRKYKWNHDTLVELAKTSFRSFKTIYQTQVDANKKKTHERNQRTNRHKHRREEKAKSRLTAVHTYKEKYGIDPTDLCHEAHMSDEASGPDSDDESTLSKIEWKREMAKKQNMDGDRMGVSELEKLKFCKVVRPGWRSDELSNVLKELDVMAWQDKPAKLKERVIIISVRNMGRTSDVPPLVAPFDFGINHTWWERNKNNEKFADVLTDWYTHGDLHGFGSAVGDCATNNEIDDSDGNGRDKGVDDGELVDEENEEVETV</sequence>
<evidence type="ECO:0000313" key="2">
    <source>
        <dbReference type="EMBL" id="GBE84344.1"/>
    </source>
</evidence>
<proteinExistence type="predicted"/>
<feature type="region of interest" description="Disordered" evidence="1">
    <location>
        <begin position="77"/>
        <end position="141"/>
    </location>
</feature>
<dbReference type="GeneID" id="38781261"/>
<dbReference type="EMBL" id="BFAD01000006">
    <property type="protein sequence ID" value="GBE84344.1"/>
    <property type="molecule type" value="Genomic_DNA"/>
</dbReference>
<feature type="region of interest" description="Disordered" evidence="1">
    <location>
        <begin position="1"/>
        <end position="23"/>
    </location>
</feature>
<dbReference type="RefSeq" id="XP_027615257.1">
    <property type="nucleotide sequence ID" value="XM_027759456.1"/>
</dbReference>
<dbReference type="OrthoDB" id="3269314at2759"/>
<comment type="caution">
    <text evidence="2">The sequence shown here is derived from an EMBL/GenBank/DDBJ whole genome shotgun (WGS) entry which is preliminary data.</text>
</comment>
<feature type="compositionally biased region" description="Basic residues" evidence="1">
    <location>
        <begin position="105"/>
        <end position="118"/>
    </location>
</feature>
<dbReference type="Proteomes" id="UP000287166">
    <property type="component" value="Unassembled WGS sequence"/>
</dbReference>
<evidence type="ECO:0000256" key="1">
    <source>
        <dbReference type="SAM" id="MobiDB-lite"/>
    </source>
</evidence>
<feature type="region of interest" description="Disordered" evidence="1">
    <location>
        <begin position="467"/>
        <end position="499"/>
    </location>
</feature>
<dbReference type="AlphaFoldDB" id="A0A401GRJ3"/>
<accession>A0A401GRJ3</accession>
<gene>
    <name evidence="2" type="ORF">SCP_0603220</name>
</gene>
<protein>
    <submittedName>
        <fullName evidence="2">Uncharacterized protein</fullName>
    </submittedName>
</protein>
<reference evidence="2 3" key="1">
    <citation type="journal article" date="2018" name="Sci. Rep.">
        <title>Genome sequence of the cauliflower mushroom Sparassis crispa (Hanabiratake) and its association with beneficial usage.</title>
        <authorList>
            <person name="Kiyama R."/>
            <person name="Furutani Y."/>
            <person name="Kawaguchi K."/>
            <person name="Nakanishi T."/>
        </authorList>
    </citation>
    <scope>NUCLEOTIDE SEQUENCE [LARGE SCALE GENOMIC DNA]</scope>
</reference>
<organism evidence="2 3">
    <name type="scientific">Sparassis crispa</name>
    <dbReference type="NCBI Taxonomy" id="139825"/>
    <lineage>
        <taxon>Eukaryota</taxon>
        <taxon>Fungi</taxon>
        <taxon>Dikarya</taxon>
        <taxon>Basidiomycota</taxon>
        <taxon>Agaricomycotina</taxon>
        <taxon>Agaricomycetes</taxon>
        <taxon>Polyporales</taxon>
        <taxon>Sparassidaceae</taxon>
        <taxon>Sparassis</taxon>
    </lineage>
</organism>
<name>A0A401GRJ3_9APHY</name>
<feature type="compositionally biased region" description="Acidic residues" evidence="1">
    <location>
        <begin position="485"/>
        <end position="499"/>
    </location>
</feature>
<evidence type="ECO:0000313" key="3">
    <source>
        <dbReference type="Proteomes" id="UP000287166"/>
    </source>
</evidence>
<feature type="compositionally biased region" description="Acidic residues" evidence="1">
    <location>
        <begin position="123"/>
        <end position="141"/>
    </location>
</feature>
<feature type="region of interest" description="Disordered" evidence="1">
    <location>
        <begin position="270"/>
        <end position="297"/>
    </location>
</feature>
<dbReference type="InParanoid" id="A0A401GRJ3"/>
<dbReference type="STRING" id="139825.A0A401GRJ3"/>
<keyword evidence="3" id="KW-1185">Reference proteome</keyword>